<proteinExistence type="predicted"/>
<organism evidence="4 5">
    <name type="scientific">Chengkuizengella axinellae</name>
    <dbReference type="NCBI Taxonomy" id="3064388"/>
    <lineage>
        <taxon>Bacteria</taxon>
        <taxon>Bacillati</taxon>
        <taxon>Bacillota</taxon>
        <taxon>Bacilli</taxon>
        <taxon>Bacillales</taxon>
        <taxon>Paenibacillaceae</taxon>
        <taxon>Chengkuizengella</taxon>
    </lineage>
</organism>
<gene>
    <name evidence="4" type="ORF">Q5Y73_14410</name>
</gene>
<dbReference type="PROSITE" id="PS51272">
    <property type="entry name" value="SLH"/>
    <property type="match status" value="1"/>
</dbReference>
<name>A0ABT9J147_9BACL</name>
<accession>A0ABT9J147</accession>
<protein>
    <submittedName>
        <fullName evidence="4">S-layer homology domain-containing protein</fullName>
    </submittedName>
</protein>
<evidence type="ECO:0000259" key="3">
    <source>
        <dbReference type="PROSITE" id="PS51272"/>
    </source>
</evidence>
<evidence type="ECO:0000313" key="5">
    <source>
        <dbReference type="Proteomes" id="UP001231941"/>
    </source>
</evidence>
<keyword evidence="2" id="KW-0732">Signal</keyword>
<sequence length="674" mass="75363">MKKILSILLTFALFFSMVPYSSAVEELTVEEKFDVLRGKGIFDGYGDCLPHLEDDMLREQAAKVITLLFLLDSAEPPASGTYSDVKTEGNWAYSYIEAGTSAGIIDGIGKGLFDPKNNVTKEQFAKLLVVGYAEYKGLEIDESGYVGSSVSEWAQHYVAQALEWNLINEQEDYKVDGDRKFLVNSAYETYIALDIQPNLELPHVVNYKNATATGVTLIFSEDIEVMDVDMLSYFHTCNAYPVDENDERQADLSIDGNEMKLNFNENQFPEGKVNIYIKKASVKDLAGDLNDFIVFEIEVKKNIKVTTSPSKPKPNPEPEPDPIEKPILNANSENVNGNNVKFFDHFYLFEQQSEYGSTTIKNNDDNDTVQLVISTDGDPSDGLEGLEDENDNRTIIIESNIFPEGVIDLSYSYFDITGKAPLFEECTDLLCSYEYYNLDDVYYVYAIDIEDPNRISEKADHTISTNLLLNSGDSVFNKEAMDMGDPTSYLEYMGNPNQDIKIILSDKEEIFSVDQSGWVEIDISGWADGEYDISVKIGDKIIPTDESIIIDTQVAQPILNNDVEDVTVTINNRDSLETLVGLEDYSEAGVDLVLSSDDDPIDSFGGLENQYIIALNVIEGGNYFIDYSRDDLFKEIDGQEYYVYAIDEAGNISEKAEKIIYVDTVAPDALNGGE</sequence>
<dbReference type="EMBL" id="JAVAMP010000007">
    <property type="protein sequence ID" value="MDP5275300.1"/>
    <property type="molecule type" value="Genomic_DNA"/>
</dbReference>
<feature type="signal peptide" evidence="2">
    <location>
        <begin position="1"/>
        <end position="23"/>
    </location>
</feature>
<evidence type="ECO:0000256" key="2">
    <source>
        <dbReference type="SAM" id="SignalP"/>
    </source>
</evidence>
<keyword evidence="5" id="KW-1185">Reference proteome</keyword>
<feature type="region of interest" description="Disordered" evidence="1">
    <location>
        <begin position="306"/>
        <end position="330"/>
    </location>
</feature>
<feature type="domain" description="SLH" evidence="3">
    <location>
        <begin position="79"/>
        <end position="142"/>
    </location>
</feature>
<dbReference type="Proteomes" id="UP001231941">
    <property type="component" value="Unassembled WGS sequence"/>
</dbReference>
<reference evidence="4 5" key="1">
    <citation type="submission" date="2023-08" db="EMBL/GenBank/DDBJ databases">
        <authorList>
            <person name="Park J.-S."/>
        </authorList>
    </citation>
    <scope>NUCLEOTIDE SEQUENCE [LARGE SCALE GENOMIC DNA]</scope>
    <source>
        <strain evidence="4 5">2205SS18-9</strain>
    </source>
</reference>
<dbReference type="Pfam" id="PF00395">
    <property type="entry name" value="SLH"/>
    <property type="match status" value="1"/>
</dbReference>
<evidence type="ECO:0000313" key="4">
    <source>
        <dbReference type="EMBL" id="MDP5275300.1"/>
    </source>
</evidence>
<dbReference type="RefSeq" id="WP_305992611.1">
    <property type="nucleotide sequence ID" value="NZ_JAVAMP010000007.1"/>
</dbReference>
<dbReference type="InterPro" id="IPR001119">
    <property type="entry name" value="SLH_dom"/>
</dbReference>
<comment type="caution">
    <text evidence="4">The sequence shown here is derived from an EMBL/GenBank/DDBJ whole genome shotgun (WGS) entry which is preliminary data.</text>
</comment>
<feature type="chain" id="PRO_5047059717" evidence="2">
    <location>
        <begin position="24"/>
        <end position="674"/>
    </location>
</feature>
<evidence type="ECO:0000256" key="1">
    <source>
        <dbReference type="SAM" id="MobiDB-lite"/>
    </source>
</evidence>